<feature type="region of interest" description="Disordered" evidence="1">
    <location>
        <begin position="112"/>
        <end position="228"/>
    </location>
</feature>
<feature type="compositionally biased region" description="Pro residues" evidence="1">
    <location>
        <begin position="171"/>
        <end position="190"/>
    </location>
</feature>
<dbReference type="AlphaFoldDB" id="A0A6A6HJD3"/>
<feature type="compositionally biased region" description="Low complexity" evidence="1">
    <location>
        <begin position="1"/>
        <end position="24"/>
    </location>
</feature>
<feature type="region of interest" description="Disordered" evidence="1">
    <location>
        <begin position="1"/>
        <end position="25"/>
    </location>
</feature>
<feature type="compositionally biased region" description="Polar residues" evidence="1">
    <location>
        <begin position="144"/>
        <end position="160"/>
    </location>
</feature>
<evidence type="ECO:0000313" key="3">
    <source>
        <dbReference type="Proteomes" id="UP000800092"/>
    </source>
</evidence>
<proteinExistence type="predicted"/>
<accession>A0A6A6HJD3</accession>
<gene>
    <name evidence="2" type="ORF">EV356DRAFT_509850</name>
</gene>
<feature type="compositionally biased region" description="Low complexity" evidence="1">
    <location>
        <begin position="161"/>
        <end position="170"/>
    </location>
</feature>
<name>A0A6A6HJD3_VIRVR</name>
<organism evidence="2 3">
    <name type="scientific">Viridothelium virens</name>
    <name type="common">Speckled blister lichen</name>
    <name type="synonym">Trypethelium virens</name>
    <dbReference type="NCBI Taxonomy" id="1048519"/>
    <lineage>
        <taxon>Eukaryota</taxon>
        <taxon>Fungi</taxon>
        <taxon>Dikarya</taxon>
        <taxon>Ascomycota</taxon>
        <taxon>Pezizomycotina</taxon>
        <taxon>Dothideomycetes</taxon>
        <taxon>Dothideomycetes incertae sedis</taxon>
        <taxon>Trypetheliales</taxon>
        <taxon>Trypetheliaceae</taxon>
        <taxon>Viridothelium</taxon>
    </lineage>
</organism>
<feature type="compositionally biased region" description="Low complexity" evidence="1">
    <location>
        <begin position="127"/>
        <end position="143"/>
    </location>
</feature>
<evidence type="ECO:0000256" key="1">
    <source>
        <dbReference type="SAM" id="MobiDB-lite"/>
    </source>
</evidence>
<dbReference type="EMBL" id="ML991778">
    <property type="protein sequence ID" value="KAF2237918.1"/>
    <property type="molecule type" value="Genomic_DNA"/>
</dbReference>
<dbReference type="Proteomes" id="UP000800092">
    <property type="component" value="Unassembled WGS sequence"/>
</dbReference>
<evidence type="ECO:0000313" key="2">
    <source>
        <dbReference type="EMBL" id="KAF2237918.1"/>
    </source>
</evidence>
<feature type="compositionally biased region" description="Low complexity" evidence="1">
    <location>
        <begin position="212"/>
        <end position="224"/>
    </location>
</feature>
<keyword evidence="3" id="KW-1185">Reference proteome</keyword>
<sequence>MSASSAFVTTSTTPGTGSFGSSVPASTPAVCSVTTSVITGASFTVGGGLYTALSGQPLTIGTATLTAGGVPQTISGTAGVHTISLGPSAVVVDSSTTPFSAVCPTPTALQTYSNSAPGSTPAPVSSPIPWTTTPTLNPTAPTTSLVSPGTSISGSPAIMTSSNAPSSPAIPYSPPSSPTNPPPSTGPPLSGPVTITTTEPCHECTKKPSHSPPASSSALASEASDGQVQAPVPLVSEATDGQAQAPPPGRGFGAGTGFVSTSVISTFMRNQTLGVGCPCTQEVVQTCSRVAVVMQVG</sequence>
<reference evidence="2" key="1">
    <citation type="journal article" date="2020" name="Stud. Mycol.">
        <title>101 Dothideomycetes genomes: a test case for predicting lifestyles and emergence of pathogens.</title>
        <authorList>
            <person name="Haridas S."/>
            <person name="Albert R."/>
            <person name="Binder M."/>
            <person name="Bloem J."/>
            <person name="Labutti K."/>
            <person name="Salamov A."/>
            <person name="Andreopoulos B."/>
            <person name="Baker S."/>
            <person name="Barry K."/>
            <person name="Bills G."/>
            <person name="Bluhm B."/>
            <person name="Cannon C."/>
            <person name="Castanera R."/>
            <person name="Culley D."/>
            <person name="Daum C."/>
            <person name="Ezra D."/>
            <person name="Gonzalez J."/>
            <person name="Henrissat B."/>
            <person name="Kuo A."/>
            <person name="Liang C."/>
            <person name="Lipzen A."/>
            <person name="Lutzoni F."/>
            <person name="Magnuson J."/>
            <person name="Mondo S."/>
            <person name="Nolan M."/>
            <person name="Ohm R."/>
            <person name="Pangilinan J."/>
            <person name="Park H.-J."/>
            <person name="Ramirez L."/>
            <person name="Alfaro M."/>
            <person name="Sun H."/>
            <person name="Tritt A."/>
            <person name="Yoshinaga Y."/>
            <person name="Zwiers L.-H."/>
            <person name="Turgeon B."/>
            <person name="Goodwin S."/>
            <person name="Spatafora J."/>
            <person name="Crous P."/>
            <person name="Grigoriev I."/>
        </authorList>
    </citation>
    <scope>NUCLEOTIDE SEQUENCE</scope>
    <source>
        <strain evidence="2">Tuck. ex Michener</strain>
    </source>
</reference>
<protein>
    <submittedName>
        <fullName evidence="2">Uncharacterized protein</fullName>
    </submittedName>
</protein>